<evidence type="ECO:0000313" key="2">
    <source>
        <dbReference type="EMBL" id="KAF0906145.1"/>
    </source>
</evidence>
<dbReference type="PANTHER" id="PTHR36059:SF2">
    <property type="entry name" value="OS02G0175800 PROTEIN"/>
    <property type="match status" value="1"/>
</dbReference>
<gene>
    <name evidence="2" type="ORF">E2562_009135</name>
</gene>
<evidence type="ECO:0000313" key="3">
    <source>
        <dbReference type="Proteomes" id="UP000479710"/>
    </source>
</evidence>
<sequence length="157" mass="18139">MVNCYGGPHVYHVSPDRPSPTQQLREQIHPIYPSERFLLLRLRSQRPPPNPSCEEGEGRSIHPPMAMRALINEIRGMKVREVPGYLKPRLTWDNIKKSTDQAVDRYIEKYIDTSSPEPLFHVCLGLMAFSYLVNLPKERRHLAHLEELERQGAAGHH</sequence>
<dbReference type="EMBL" id="SPHZ02000007">
    <property type="protein sequence ID" value="KAF0906145.1"/>
    <property type="molecule type" value="Genomic_DNA"/>
</dbReference>
<keyword evidence="3" id="KW-1185">Reference proteome</keyword>
<feature type="region of interest" description="Disordered" evidence="1">
    <location>
        <begin position="1"/>
        <end position="22"/>
    </location>
</feature>
<dbReference type="OrthoDB" id="503863at2759"/>
<proteinExistence type="predicted"/>
<evidence type="ECO:0000256" key="1">
    <source>
        <dbReference type="SAM" id="MobiDB-lite"/>
    </source>
</evidence>
<name>A0A6G1CZU8_9ORYZ</name>
<evidence type="ECO:0008006" key="4">
    <source>
        <dbReference type="Google" id="ProtNLM"/>
    </source>
</evidence>
<reference evidence="2 3" key="1">
    <citation type="submission" date="2019-11" db="EMBL/GenBank/DDBJ databases">
        <title>Whole genome sequence of Oryza granulata.</title>
        <authorList>
            <person name="Li W."/>
        </authorList>
    </citation>
    <scope>NUCLEOTIDE SEQUENCE [LARGE SCALE GENOMIC DNA]</scope>
    <source>
        <strain evidence="3">cv. Menghai</strain>
        <tissue evidence="2">Leaf</tissue>
    </source>
</reference>
<organism evidence="2 3">
    <name type="scientific">Oryza meyeriana var. granulata</name>
    <dbReference type="NCBI Taxonomy" id="110450"/>
    <lineage>
        <taxon>Eukaryota</taxon>
        <taxon>Viridiplantae</taxon>
        <taxon>Streptophyta</taxon>
        <taxon>Embryophyta</taxon>
        <taxon>Tracheophyta</taxon>
        <taxon>Spermatophyta</taxon>
        <taxon>Magnoliopsida</taxon>
        <taxon>Liliopsida</taxon>
        <taxon>Poales</taxon>
        <taxon>Poaceae</taxon>
        <taxon>BOP clade</taxon>
        <taxon>Oryzoideae</taxon>
        <taxon>Oryzeae</taxon>
        <taxon>Oryzinae</taxon>
        <taxon>Oryza</taxon>
        <taxon>Oryza meyeriana</taxon>
    </lineage>
</organism>
<dbReference type="AlphaFoldDB" id="A0A6G1CZU8"/>
<dbReference type="PANTHER" id="PTHR36059">
    <property type="entry name" value="OS02G0175800 PROTEIN"/>
    <property type="match status" value="1"/>
</dbReference>
<dbReference type="Proteomes" id="UP000479710">
    <property type="component" value="Unassembled WGS sequence"/>
</dbReference>
<protein>
    <recommendedName>
        <fullName evidence="4">Fiber protein Fb15</fullName>
    </recommendedName>
</protein>
<comment type="caution">
    <text evidence="2">The sequence shown here is derived from an EMBL/GenBank/DDBJ whole genome shotgun (WGS) entry which is preliminary data.</text>
</comment>
<accession>A0A6G1CZU8</accession>